<reference evidence="1 2" key="2">
    <citation type="submission" date="2020-02" db="EMBL/GenBank/DDBJ databases">
        <title>Erythrobacter dongmakensis sp. nov., isolated from a tidal mudflat.</title>
        <authorList>
            <person name="Kim I.S."/>
        </authorList>
    </citation>
    <scope>NUCLEOTIDE SEQUENCE [LARGE SCALE GENOMIC DNA]</scope>
    <source>
        <strain evidence="1 2">GH3-10</strain>
    </source>
</reference>
<keyword evidence="2" id="KW-1185">Reference proteome</keyword>
<gene>
    <name evidence="1" type="ORF">GRF63_12230</name>
</gene>
<accession>A0A844XGF7</accession>
<evidence type="ECO:0000313" key="2">
    <source>
        <dbReference type="Proteomes" id="UP000461409"/>
    </source>
</evidence>
<dbReference type="AlphaFoldDB" id="A0A844XGF7"/>
<comment type="caution">
    <text evidence="1">The sequence shown here is derived from an EMBL/GenBank/DDBJ whole genome shotgun (WGS) entry which is preliminary data.</text>
</comment>
<dbReference type="SUPFAM" id="SSF56529">
    <property type="entry name" value="FAH"/>
    <property type="match status" value="1"/>
</dbReference>
<dbReference type="RefSeq" id="WP_160486246.1">
    <property type="nucleotide sequence ID" value="NZ_WUBR01000002.1"/>
</dbReference>
<evidence type="ECO:0000313" key="1">
    <source>
        <dbReference type="EMBL" id="MWV28674.1"/>
    </source>
</evidence>
<dbReference type="EMBL" id="WUBR01000002">
    <property type="protein sequence ID" value="MWV28674.1"/>
    <property type="molecule type" value="Genomic_DNA"/>
</dbReference>
<proteinExistence type="predicted"/>
<dbReference type="PANTHER" id="PTHR30143:SF0">
    <property type="entry name" value="2-KETO-4-PENTENOATE HYDRATASE"/>
    <property type="match status" value="1"/>
</dbReference>
<dbReference type="Proteomes" id="UP000461409">
    <property type="component" value="Unassembled WGS sequence"/>
</dbReference>
<dbReference type="InterPro" id="IPR036663">
    <property type="entry name" value="Fumarylacetoacetase_C_sf"/>
</dbReference>
<organism evidence="1 2">
    <name type="scientific">Aurantiacibacter rhizosphaerae</name>
    <dbReference type="NCBI Taxonomy" id="2691582"/>
    <lineage>
        <taxon>Bacteria</taxon>
        <taxon>Pseudomonadati</taxon>
        <taxon>Pseudomonadota</taxon>
        <taxon>Alphaproteobacteria</taxon>
        <taxon>Sphingomonadales</taxon>
        <taxon>Erythrobacteraceae</taxon>
        <taxon>Aurantiacibacter</taxon>
    </lineage>
</organism>
<dbReference type="PANTHER" id="PTHR30143">
    <property type="entry name" value="ACID HYDRATASE"/>
    <property type="match status" value="1"/>
</dbReference>
<protein>
    <recommendedName>
        <fullName evidence="3">2-keto-4-pentenoate hydratase</fullName>
    </recommendedName>
</protein>
<dbReference type="GO" id="GO:0005737">
    <property type="term" value="C:cytoplasm"/>
    <property type="evidence" value="ECO:0007669"/>
    <property type="project" value="TreeGrafter"/>
</dbReference>
<sequence length="260" mass="28268">MMQSNDELELALFRAAGSQFGPVPLPDVEPDLAGAYDIQRRVHNRRAMPVMAWKLGLTGEGAREAFGTQEPAIGRLPASAIYNNRTEVSFHEPEVYVEAELVFELGQDLEMQSTPYTRADICDALQAIYGGIEIVRTRFTTSVLSLPLLIADNCMAHGLLWGKKLASGWEDRFADMGVTLSRNGEAPVSGSSAAVMGNPLDAVVWLANWLRENEGYALQREQLIASGTCTGVTQAFAGDTFTASFDGEEAARVSFRMGEA</sequence>
<dbReference type="InterPro" id="IPR050772">
    <property type="entry name" value="Hydratase-Decarb/MhpD_sf"/>
</dbReference>
<dbReference type="Gene3D" id="3.90.850.10">
    <property type="entry name" value="Fumarylacetoacetase-like, C-terminal domain"/>
    <property type="match status" value="1"/>
</dbReference>
<name>A0A844XGF7_9SPHN</name>
<reference evidence="1 2" key="1">
    <citation type="submission" date="2019-12" db="EMBL/GenBank/DDBJ databases">
        <authorList>
            <person name="Lee S.D."/>
        </authorList>
    </citation>
    <scope>NUCLEOTIDE SEQUENCE [LARGE SCALE GENOMIC DNA]</scope>
    <source>
        <strain evidence="1 2">GH3-10</strain>
    </source>
</reference>
<dbReference type="GO" id="GO:0008684">
    <property type="term" value="F:2-oxopent-4-enoate hydratase activity"/>
    <property type="evidence" value="ECO:0007669"/>
    <property type="project" value="TreeGrafter"/>
</dbReference>
<evidence type="ECO:0008006" key="3">
    <source>
        <dbReference type="Google" id="ProtNLM"/>
    </source>
</evidence>